<reference evidence="9" key="1">
    <citation type="submission" date="2017-09" db="EMBL/GenBank/DDBJ databases">
        <title>Depth-based differentiation of microbial function through sediment-hosted aquifers and enrichment of novel symbionts in the deep terrestrial subsurface.</title>
        <authorList>
            <person name="Probst A.J."/>
            <person name="Ladd B."/>
            <person name="Jarett J.K."/>
            <person name="Geller-Mcgrath D.E."/>
            <person name="Sieber C.M.K."/>
            <person name="Emerson J.B."/>
            <person name="Anantharaman K."/>
            <person name="Thomas B.C."/>
            <person name="Malmstrom R."/>
            <person name="Stieglmeier M."/>
            <person name="Klingl A."/>
            <person name="Woyke T."/>
            <person name="Ryan C.M."/>
            <person name="Banfield J.F."/>
        </authorList>
    </citation>
    <scope>NUCLEOTIDE SEQUENCE [LARGE SCALE GENOMIC DNA]</scope>
</reference>
<dbReference type="PANTHER" id="PTHR11078:SF3">
    <property type="entry name" value="ANTITERMINATION NUSB DOMAIN-CONTAINING PROTEIN"/>
    <property type="match status" value="1"/>
</dbReference>
<dbReference type="HAMAP" id="MF_00073">
    <property type="entry name" value="NusB"/>
    <property type="match status" value="1"/>
</dbReference>
<comment type="function">
    <text evidence="6">Involved in transcription antitermination. Required for transcription of ribosomal RNA (rRNA) genes. Binds specifically to the boxA antiterminator sequence of the ribosomal RNA (rrn) operons.</text>
</comment>
<evidence type="ECO:0000256" key="5">
    <source>
        <dbReference type="ARBA" id="ARBA00023163"/>
    </source>
</evidence>
<dbReference type="SUPFAM" id="SSF48013">
    <property type="entry name" value="NusB-like"/>
    <property type="match status" value="1"/>
</dbReference>
<dbReference type="Proteomes" id="UP000230775">
    <property type="component" value="Unassembled WGS sequence"/>
</dbReference>
<evidence type="ECO:0000256" key="3">
    <source>
        <dbReference type="ARBA" id="ARBA00022884"/>
    </source>
</evidence>
<dbReference type="Gene3D" id="1.10.940.10">
    <property type="entry name" value="NusB-like"/>
    <property type="match status" value="1"/>
</dbReference>
<dbReference type="AlphaFoldDB" id="A0A2H0WPW2"/>
<protein>
    <recommendedName>
        <fullName evidence="6">Transcription antitermination protein NusB</fullName>
    </recommendedName>
    <alternativeName>
        <fullName evidence="6">Antitermination factor NusB</fullName>
    </alternativeName>
</protein>
<keyword evidence="2 6" id="KW-0889">Transcription antitermination</keyword>
<dbReference type="Pfam" id="PF01029">
    <property type="entry name" value="NusB"/>
    <property type="match status" value="1"/>
</dbReference>
<keyword evidence="5 6" id="KW-0804">Transcription</keyword>
<sequence>MKTSSDPRHQKRRETVMSLFSFSFHDNQPLEETTKKILENKEILDKEITSCAPEWPLLRINKIDLAILRLAFFELLIQKKEPAKVIIDEAVELAKEFGSENSAPFVNGVLGNILKKIEDGQQS</sequence>
<dbReference type="InterPro" id="IPR006027">
    <property type="entry name" value="NusB_RsmB_TIM44"/>
</dbReference>
<evidence type="ECO:0000259" key="7">
    <source>
        <dbReference type="Pfam" id="PF01029"/>
    </source>
</evidence>
<name>A0A2H0WPW2_9BACT</name>
<keyword evidence="3 6" id="KW-0694">RNA-binding</keyword>
<gene>
    <name evidence="6 8" type="primary">nusB</name>
    <name evidence="8" type="ORF">COT64_01175</name>
</gene>
<feature type="domain" description="NusB/RsmB/TIM44" evidence="7">
    <location>
        <begin position="26"/>
        <end position="115"/>
    </location>
</feature>
<dbReference type="GO" id="GO:0006353">
    <property type="term" value="P:DNA-templated transcription termination"/>
    <property type="evidence" value="ECO:0007669"/>
    <property type="project" value="UniProtKB-UniRule"/>
</dbReference>
<dbReference type="GO" id="GO:0003723">
    <property type="term" value="F:RNA binding"/>
    <property type="evidence" value="ECO:0007669"/>
    <property type="project" value="UniProtKB-UniRule"/>
</dbReference>
<accession>A0A2H0WPW2</accession>
<dbReference type="InterPro" id="IPR011605">
    <property type="entry name" value="NusB_fam"/>
</dbReference>
<organism evidence="8 9">
    <name type="scientific">Candidatus Shapirobacteria bacterium CG09_land_8_20_14_0_10_39_12</name>
    <dbReference type="NCBI Taxonomy" id="1974885"/>
    <lineage>
        <taxon>Bacteria</taxon>
        <taxon>Candidatus Shapironibacteriota</taxon>
    </lineage>
</organism>
<dbReference type="EMBL" id="PEZI01000028">
    <property type="protein sequence ID" value="PIS14704.1"/>
    <property type="molecule type" value="Genomic_DNA"/>
</dbReference>
<evidence type="ECO:0000313" key="8">
    <source>
        <dbReference type="EMBL" id="PIS14704.1"/>
    </source>
</evidence>
<dbReference type="PANTHER" id="PTHR11078">
    <property type="entry name" value="N UTILIZATION SUBSTANCE PROTEIN B-RELATED"/>
    <property type="match status" value="1"/>
</dbReference>
<evidence type="ECO:0000256" key="4">
    <source>
        <dbReference type="ARBA" id="ARBA00023015"/>
    </source>
</evidence>
<evidence type="ECO:0000256" key="1">
    <source>
        <dbReference type="ARBA" id="ARBA00005952"/>
    </source>
</evidence>
<comment type="similarity">
    <text evidence="1 6">Belongs to the NusB family.</text>
</comment>
<dbReference type="InterPro" id="IPR035926">
    <property type="entry name" value="NusB-like_sf"/>
</dbReference>
<evidence type="ECO:0000256" key="2">
    <source>
        <dbReference type="ARBA" id="ARBA00022814"/>
    </source>
</evidence>
<proteinExistence type="inferred from homology"/>
<evidence type="ECO:0000256" key="6">
    <source>
        <dbReference type="HAMAP-Rule" id="MF_00073"/>
    </source>
</evidence>
<keyword evidence="4 6" id="KW-0805">Transcription regulation</keyword>
<dbReference type="GO" id="GO:0031564">
    <property type="term" value="P:transcription antitermination"/>
    <property type="evidence" value="ECO:0007669"/>
    <property type="project" value="UniProtKB-KW"/>
</dbReference>
<dbReference type="GO" id="GO:0005829">
    <property type="term" value="C:cytosol"/>
    <property type="evidence" value="ECO:0007669"/>
    <property type="project" value="TreeGrafter"/>
</dbReference>
<evidence type="ECO:0000313" key="9">
    <source>
        <dbReference type="Proteomes" id="UP000230775"/>
    </source>
</evidence>
<dbReference type="NCBIfam" id="TIGR01951">
    <property type="entry name" value="nusB"/>
    <property type="match status" value="1"/>
</dbReference>
<comment type="caution">
    <text evidence="8">The sequence shown here is derived from an EMBL/GenBank/DDBJ whole genome shotgun (WGS) entry which is preliminary data.</text>
</comment>